<feature type="transmembrane region" description="Helical" evidence="11">
    <location>
        <begin position="154"/>
        <end position="176"/>
    </location>
</feature>
<feature type="transmembrane region" description="Helical" evidence="11">
    <location>
        <begin position="371"/>
        <end position="391"/>
    </location>
</feature>
<feature type="transmembrane region" description="Helical" evidence="11">
    <location>
        <begin position="89"/>
        <end position="110"/>
    </location>
</feature>
<gene>
    <name evidence="13" type="ORF">SAMN04490220_6279</name>
</gene>
<protein>
    <recommendedName>
        <fullName evidence="10">Putative proline/betaine transporter</fullName>
    </recommendedName>
</protein>
<dbReference type="SUPFAM" id="SSF103473">
    <property type="entry name" value="MFS general substrate transporter"/>
    <property type="match status" value="1"/>
</dbReference>
<dbReference type="CDD" id="cd17369">
    <property type="entry name" value="MFS_ShiA_like"/>
    <property type="match status" value="1"/>
</dbReference>
<evidence type="ECO:0000313" key="14">
    <source>
        <dbReference type="Proteomes" id="UP000183407"/>
    </source>
</evidence>
<dbReference type="FunFam" id="1.20.1250.20:FF:000001">
    <property type="entry name" value="Dicarboxylate MFS transporter"/>
    <property type="match status" value="1"/>
</dbReference>
<dbReference type="Proteomes" id="UP000183407">
    <property type="component" value="Unassembled WGS sequence"/>
</dbReference>
<evidence type="ECO:0000256" key="6">
    <source>
        <dbReference type="ARBA" id="ARBA00022847"/>
    </source>
</evidence>
<evidence type="ECO:0000256" key="7">
    <source>
        <dbReference type="ARBA" id="ARBA00022989"/>
    </source>
</evidence>
<dbReference type="PANTHER" id="PTHR43045:SF1">
    <property type="entry name" value="SHIKIMATE TRANSPORTER"/>
    <property type="match status" value="1"/>
</dbReference>
<dbReference type="InterPro" id="IPR005828">
    <property type="entry name" value="MFS_sugar_transport-like"/>
</dbReference>
<evidence type="ECO:0000256" key="3">
    <source>
        <dbReference type="ARBA" id="ARBA00022448"/>
    </source>
</evidence>
<feature type="domain" description="Major facilitator superfamily (MFS) profile" evidence="12">
    <location>
        <begin position="16"/>
        <end position="424"/>
    </location>
</feature>
<dbReference type="RefSeq" id="WP_240319895.1">
    <property type="nucleotide sequence ID" value="NZ_FNTL01000004.1"/>
</dbReference>
<evidence type="ECO:0000259" key="12">
    <source>
        <dbReference type="PROSITE" id="PS50850"/>
    </source>
</evidence>
<dbReference type="PROSITE" id="PS50850">
    <property type="entry name" value="MFS"/>
    <property type="match status" value="1"/>
</dbReference>
<evidence type="ECO:0000256" key="1">
    <source>
        <dbReference type="ARBA" id="ARBA00004651"/>
    </source>
</evidence>
<dbReference type="Pfam" id="PF00083">
    <property type="entry name" value="Sugar_tr"/>
    <property type="match status" value="1"/>
</dbReference>
<dbReference type="Gene3D" id="1.20.1250.20">
    <property type="entry name" value="MFS general substrate transporter like domains"/>
    <property type="match status" value="1"/>
</dbReference>
<keyword evidence="8 11" id="KW-0472">Membrane</keyword>
<dbReference type="InterPro" id="IPR036259">
    <property type="entry name" value="MFS_trans_sf"/>
</dbReference>
<dbReference type="GO" id="GO:0005886">
    <property type="term" value="C:plasma membrane"/>
    <property type="evidence" value="ECO:0007669"/>
    <property type="project" value="UniProtKB-SubCell"/>
</dbReference>
<feature type="transmembrane region" description="Helical" evidence="11">
    <location>
        <begin position="188"/>
        <end position="207"/>
    </location>
</feature>
<evidence type="ECO:0000313" key="13">
    <source>
        <dbReference type="EMBL" id="SED98949.1"/>
    </source>
</evidence>
<evidence type="ECO:0000256" key="11">
    <source>
        <dbReference type="SAM" id="Phobius"/>
    </source>
</evidence>
<keyword evidence="3" id="KW-0813">Transport</keyword>
<name>A0A1H5F6E9_RHOJO</name>
<keyword evidence="7 11" id="KW-1133">Transmembrane helix</keyword>
<evidence type="ECO:0000256" key="4">
    <source>
        <dbReference type="ARBA" id="ARBA00022475"/>
    </source>
</evidence>
<feature type="transmembrane region" description="Helical" evidence="11">
    <location>
        <begin position="330"/>
        <end position="351"/>
    </location>
</feature>
<dbReference type="PANTHER" id="PTHR43045">
    <property type="entry name" value="SHIKIMATE TRANSPORTER"/>
    <property type="match status" value="1"/>
</dbReference>
<feature type="transmembrane region" description="Helical" evidence="11">
    <location>
        <begin position="306"/>
        <end position="324"/>
    </location>
</feature>
<dbReference type="InterPro" id="IPR011701">
    <property type="entry name" value="MFS"/>
</dbReference>
<keyword evidence="4" id="KW-1003">Cell membrane</keyword>
<evidence type="ECO:0000256" key="9">
    <source>
        <dbReference type="ARBA" id="ARBA00037295"/>
    </source>
</evidence>
<comment type="similarity">
    <text evidence="2">Belongs to the major facilitator superfamily. Metabolite:H+ Symporter (MHS) family (TC 2.A.1.6) family.</text>
</comment>
<dbReference type="PROSITE" id="PS00216">
    <property type="entry name" value="SUGAR_TRANSPORT_1"/>
    <property type="match status" value="1"/>
</dbReference>
<feature type="transmembrane region" description="Helical" evidence="11">
    <location>
        <begin position="116"/>
        <end position="134"/>
    </location>
</feature>
<comment type="function">
    <text evidence="9">May be a proton symporter involved in the uptake of osmolytes such as proline and glycine betaine.</text>
</comment>
<dbReference type="Pfam" id="PF07690">
    <property type="entry name" value="MFS_1"/>
    <property type="match status" value="1"/>
</dbReference>
<dbReference type="EMBL" id="FNTL01000004">
    <property type="protein sequence ID" value="SED98949.1"/>
    <property type="molecule type" value="Genomic_DNA"/>
</dbReference>
<comment type="subcellular location">
    <subcellularLocation>
        <location evidence="1">Cell membrane</location>
        <topology evidence="1">Multi-pass membrane protein</topology>
    </subcellularLocation>
</comment>
<keyword evidence="5 11" id="KW-0812">Transmembrane</keyword>
<evidence type="ECO:0000256" key="2">
    <source>
        <dbReference type="ARBA" id="ARBA00008240"/>
    </source>
</evidence>
<feature type="transmembrane region" description="Helical" evidence="11">
    <location>
        <begin position="397"/>
        <end position="417"/>
    </location>
</feature>
<organism evidence="13 14">
    <name type="scientific">Rhodococcus jostii</name>
    <dbReference type="NCBI Taxonomy" id="132919"/>
    <lineage>
        <taxon>Bacteria</taxon>
        <taxon>Bacillati</taxon>
        <taxon>Actinomycetota</taxon>
        <taxon>Actinomycetes</taxon>
        <taxon>Mycobacteriales</taxon>
        <taxon>Nocardiaceae</taxon>
        <taxon>Rhodococcus</taxon>
    </lineage>
</organism>
<feature type="transmembrane region" description="Helical" evidence="11">
    <location>
        <begin position="242"/>
        <end position="263"/>
    </location>
</feature>
<dbReference type="AlphaFoldDB" id="A0A1H5F6E9"/>
<sequence length="460" mass="48486">MTSTTSSPSAMTPRRAATAALLGSALEYYDFFVYGAAAALVFNVLFFPSGNPAVALIASFATFAVGYVARPVGAVVMGHFGDRLGRKRVMLATVVMMGVASFAIGCLPTYAQVGLLAPVLLVALRVVQGFSAGAESAGASTLTVEHSPVGRRGFFTSFVMVGYAVGCSLATVVFLPVAMLPHDLLYTWGWRIPFWLSAVVVVITYYVRSHLDETPAFTEAKEGSAVRKRPLNDVIKYHWRDVIRVAGASLMASMQTLFAVFSLSYATSVGVDRSAMLAVISGAIALSIFGIPAAGYLSDVIGRKRTMLIGAVGGALSIFAYLWAISTTNILMIAIFAFINMSLFFSCYNGVWTSFFAEQFPAPVRFTGMAVSNQIGNLLAGFAPLIAALLLSAGPSGWLPVAFFGSIATGIGAIAVIGMRETSRTPAELLGGPRSADLIGRLRSAEHSGPAQRPADATMS</sequence>
<keyword evidence="6" id="KW-0769">Symport</keyword>
<evidence type="ECO:0000256" key="8">
    <source>
        <dbReference type="ARBA" id="ARBA00023136"/>
    </source>
</evidence>
<reference evidence="14" key="1">
    <citation type="submission" date="2016-10" db="EMBL/GenBank/DDBJ databases">
        <authorList>
            <person name="Varghese N."/>
        </authorList>
    </citation>
    <scope>NUCLEOTIDE SEQUENCE [LARGE SCALE GENOMIC DNA]</scope>
    <source>
        <strain evidence="14">DSM 44719</strain>
    </source>
</reference>
<proteinExistence type="inferred from homology"/>
<dbReference type="InterPro" id="IPR020846">
    <property type="entry name" value="MFS_dom"/>
</dbReference>
<evidence type="ECO:0000256" key="10">
    <source>
        <dbReference type="ARBA" id="ARBA00039918"/>
    </source>
</evidence>
<dbReference type="GO" id="GO:0015293">
    <property type="term" value="F:symporter activity"/>
    <property type="evidence" value="ECO:0007669"/>
    <property type="project" value="UniProtKB-KW"/>
</dbReference>
<dbReference type="PROSITE" id="PS00217">
    <property type="entry name" value="SUGAR_TRANSPORT_2"/>
    <property type="match status" value="1"/>
</dbReference>
<accession>A0A1H5F6E9</accession>
<dbReference type="InterPro" id="IPR005829">
    <property type="entry name" value="Sugar_transporter_CS"/>
</dbReference>
<feature type="transmembrane region" description="Helical" evidence="11">
    <location>
        <begin position="275"/>
        <end position="294"/>
    </location>
</feature>
<evidence type="ECO:0000256" key="5">
    <source>
        <dbReference type="ARBA" id="ARBA00022692"/>
    </source>
</evidence>
<feature type="transmembrane region" description="Helical" evidence="11">
    <location>
        <begin position="54"/>
        <end position="77"/>
    </location>
</feature>